<comment type="caution">
    <text evidence="1">The sequence shown here is derived from an EMBL/GenBank/DDBJ whole genome shotgun (WGS) entry which is preliminary data.</text>
</comment>
<evidence type="ECO:0000313" key="1">
    <source>
        <dbReference type="EMBL" id="KAJ4730112.1"/>
    </source>
</evidence>
<evidence type="ECO:0000313" key="2">
    <source>
        <dbReference type="Proteomes" id="UP001164539"/>
    </source>
</evidence>
<reference evidence="1 2" key="1">
    <citation type="journal article" date="2023" name="Science">
        <title>Complex scaffold remodeling in plant triterpene biosynthesis.</title>
        <authorList>
            <person name="De La Pena R."/>
            <person name="Hodgson H."/>
            <person name="Liu J.C."/>
            <person name="Stephenson M.J."/>
            <person name="Martin A.C."/>
            <person name="Owen C."/>
            <person name="Harkess A."/>
            <person name="Leebens-Mack J."/>
            <person name="Jimenez L.E."/>
            <person name="Osbourn A."/>
            <person name="Sattely E.S."/>
        </authorList>
    </citation>
    <scope>NUCLEOTIDE SEQUENCE [LARGE SCALE GENOMIC DNA]</scope>
    <source>
        <strain evidence="2">cv. JPN11</strain>
        <tissue evidence="1">Leaf</tissue>
    </source>
</reference>
<name>A0ACC1Z3P8_MELAZ</name>
<dbReference type="EMBL" id="CM051394">
    <property type="protein sequence ID" value="KAJ4730112.1"/>
    <property type="molecule type" value="Genomic_DNA"/>
</dbReference>
<dbReference type="Proteomes" id="UP001164539">
    <property type="component" value="Chromosome 1"/>
</dbReference>
<gene>
    <name evidence="1" type="ORF">OWV82_002785</name>
</gene>
<protein>
    <submittedName>
        <fullName evidence="1">Uncharacterized protein</fullName>
    </submittedName>
</protein>
<proteinExistence type="predicted"/>
<organism evidence="1 2">
    <name type="scientific">Melia azedarach</name>
    <name type="common">Chinaberry tree</name>
    <dbReference type="NCBI Taxonomy" id="155640"/>
    <lineage>
        <taxon>Eukaryota</taxon>
        <taxon>Viridiplantae</taxon>
        <taxon>Streptophyta</taxon>
        <taxon>Embryophyta</taxon>
        <taxon>Tracheophyta</taxon>
        <taxon>Spermatophyta</taxon>
        <taxon>Magnoliopsida</taxon>
        <taxon>eudicotyledons</taxon>
        <taxon>Gunneridae</taxon>
        <taxon>Pentapetalae</taxon>
        <taxon>rosids</taxon>
        <taxon>malvids</taxon>
        <taxon>Sapindales</taxon>
        <taxon>Meliaceae</taxon>
        <taxon>Melia</taxon>
    </lineage>
</organism>
<sequence>MAQKGVKLGTISSQQIFTTLNKWHGVDIAFRRILYSSNKSVKIAVLEKASGSVLWERPVFALSARLNASEIDGVLGLRKNGRSFSVEDEAYLEKGLVDFQGRWPIHVLIGLVC</sequence>
<accession>A0ACC1Z3P8</accession>
<keyword evidence="2" id="KW-1185">Reference proteome</keyword>